<evidence type="ECO:0000313" key="1">
    <source>
        <dbReference type="EMBL" id="MDZ5711915.1"/>
    </source>
</evidence>
<evidence type="ECO:0000313" key="2">
    <source>
        <dbReference type="Proteomes" id="UP001292084"/>
    </source>
</evidence>
<name>A0ABU5KMH7_9BACL</name>
<dbReference type="RefSeq" id="WP_322420914.1">
    <property type="nucleotide sequence ID" value="NZ_JAXQNN010000002.1"/>
</dbReference>
<reference evidence="1 2" key="1">
    <citation type="submission" date="2023-12" db="EMBL/GenBank/DDBJ databases">
        <title>Jeotgalibacillus haloalkaliphilus sp. nov., a novel salt-tolerant bacteria, isolated from the estuary of the Fenhe River into the Yellow River.</title>
        <authorList>
            <person name="Li Y."/>
        </authorList>
    </citation>
    <scope>NUCLEOTIDE SEQUENCE [LARGE SCALE GENOMIC DNA]</scope>
    <source>
        <strain evidence="1 2">HH7-29</strain>
    </source>
</reference>
<comment type="caution">
    <text evidence="1">The sequence shown here is derived from an EMBL/GenBank/DDBJ whole genome shotgun (WGS) entry which is preliminary data.</text>
</comment>
<dbReference type="EMBL" id="JAXQNN010000002">
    <property type="protein sequence ID" value="MDZ5711915.1"/>
    <property type="molecule type" value="Genomic_DNA"/>
</dbReference>
<protein>
    <submittedName>
        <fullName evidence="1">Uncharacterized protein</fullName>
    </submittedName>
</protein>
<keyword evidence="2" id="KW-1185">Reference proteome</keyword>
<organism evidence="1 2">
    <name type="scientific">Jeotgalibacillus haloalkalitolerans</name>
    <dbReference type="NCBI Taxonomy" id="3104292"/>
    <lineage>
        <taxon>Bacteria</taxon>
        <taxon>Bacillati</taxon>
        <taxon>Bacillota</taxon>
        <taxon>Bacilli</taxon>
        <taxon>Bacillales</taxon>
        <taxon>Caryophanaceae</taxon>
        <taxon>Jeotgalibacillus</taxon>
    </lineage>
</organism>
<proteinExistence type="predicted"/>
<dbReference type="Proteomes" id="UP001292084">
    <property type="component" value="Unassembled WGS sequence"/>
</dbReference>
<accession>A0ABU5KMH7</accession>
<sequence length="91" mass="10505">MNQDDVKFRFEVLEVMETEGGYRINVDVQVRWLKETVYHGPVHVEMNQIGIFPSPSDLALASPYKGVRGKLGAEIKRYIKIQRKFIPELAN</sequence>
<gene>
    <name evidence="1" type="ORF">UFB30_06725</name>
</gene>